<organism evidence="2 3">
    <name type="scientific">Aplysia californica</name>
    <name type="common">California sea hare</name>
    <dbReference type="NCBI Taxonomy" id="6500"/>
    <lineage>
        <taxon>Eukaryota</taxon>
        <taxon>Metazoa</taxon>
        <taxon>Spiralia</taxon>
        <taxon>Lophotrochozoa</taxon>
        <taxon>Mollusca</taxon>
        <taxon>Gastropoda</taxon>
        <taxon>Heterobranchia</taxon>
        <taxon>Euthyneura</taxon>
        <taxon>Tectipleura</taxon>
        <taxon>Aplysiida</taxon>
        <taxon>Aplysioidea</taxon>
        <taxon>Aplysiidae</taxon>
        <taxon>Aplysia</taxon>
    </lineage>
</organism>
<proteinExistence type="predicted"/>
<feature type="region of interest" description="Disordered" evidence="1">
    <location>
        <begin position="45"/>
        <end position="106"/>
    </location>
</feature>
<sequence length="106" mass="11129">MVATDPSTFARNSINIYTQKVQDTGGQKDRPTFDPDAFAKTIIKSSNLNMTSTPRKESTTTTTIGAPSGSASQPVPVEQPASIVDSGIDLGVTGEGEGEAKEKKKV</sequence>
<evidence type="ECO:0000313" key="2">
    <source>
        <dbReference type="Proteomes" id="UP000694888"/>
    </source>
</evidence>
<keyword evidence="2" id="KW-1185">Reference proteome</keyword>
<gene>
    <name evidence="3" type="primary">LOC106011570</name>
</gene>
<protein>
    <submittedName>
        <fullName evidence="3">Uncharacterized protein LOC106011570</fullName>
    </submittedName>
</protein>
<name>A0ABM0ZYG7_APLCA</name>
<evidence type="ECO:0000256" key="1">
    <source>
        <dbReference type="SAM" id="MobiDB-lite"/>
    </source>
</evidence>
<reference evidence="3" key="1">
    <citation type="submission" date="2025-08" db="UniProtKB">
        <authorList>
            <consortium name="RefSeq"/>
        </authorList>
    </citation>
    <scope>IDENTIFICATION</scope>
</reference>
<evidence type="ECO:0000313" key="3">
    <source>
        <dbReference type="RefSeq" id="XP_012937130.2"/>
    </source>
</evidence>
<dbReference type="Proteomes" id="UP000694888">
    <property type="component" value="Unplaced"/>
</dbReference>
<dbReference type="GeneID" id="106011570"/>
<accession>A0ABM0ZYG7</accession>
<dbReference type="RefSeq" id="XP_012937130.2">
    <property type="nucleotide sequence ID" value="XM_013081676.2"/>
</dbReference>